<dbReference type="EMBL" id="AP027059">
    <property type="protein sequence ID" value="BDU50998.1"/>
    <property type="molecule type" value="Genomic_DNA"/>
</dbReference>
<comment type="similarity">
    <text evidence="4">Belongs to the glycosyltransferase group 1 family.</text>
</comment>
<feature type="domain" description="3-deoxy-D-manno-octulosonic-acid transferase N-terminal" evidence="5">
    <location>
        <begin position="37"/>
        <end position="200"/>
    </location>
</feature>
<dbReference type="KEGG" id="haby:HLVA_15670"/>
<dbReference type="Proteomes" id="UP001321582">
    <property type="component" value="Chromosome"/>
</dbReference>
<reference evidence="6 7" key="1">
    <citation type="submission" date="2022-11" db="EMBL/GenBank/DDBJ databases">
        <title>Haliovirga abyssi gen. nov., sp. nov., a mesophilic fermentative bacterium isolated from the Iheya North hydrothermal field and the proposal of Haliovirgaceae fam. nov.</title>
        <authorList>
            <person name="Miyazaki U."/>
            <person name="Tame A."/>
            <person name="Miyazaki J."/>
            <person name="Takai K."/>
            <person name="Sawayama S."/>
            <person name="Kitajima M."/>
            <person name="Okamoto A."/>
            <person name="Nakagawa S."/>
        </authorList>
    </citation>
    <scope>NUCLEOTIDE SEQUENCE [LARGE SCALE GENOMIC DNA]</scope>
    <source>
        <strain evidence="6 7">IC12</strain>
    </source>
</reference>
<evidence type="ECO:0000256" key="3">
    <source>
        <dbReference type="PIRSR" id="PIRSR639901-2"/>
    </source>
</evidence>
<dbReference type="Pfam" id="PF04413">
    <property type="entry name" value="Glycos_transf_N"/>
    <property type="match status" value="1"/>
</dbReference>
<dbReference type="InterPro" id="IPR038107">
    <property type="entry name" value="Glycos_transf_N_sf"/>
</dbReference>
<evidence type="ECO:0000256" key="1">
    <source>
        <dbReference type="ARBA" id="ARBA00022679"/>
    </source>
</evidence>
<protein>
    <recommendedName>
        <fullName evidence="4">3-deoxy-D-manno-octulosonic acid transferase</fullName>
        <shortName evidence="4">Kdo transferase</shortName>
        <ecNumber evidence="4">2.4.99.12</ecNumber>
    </recommendedName>
    <alternativeName>
        <fullName evidence="4">Lipid IV(A) 3-deoxy-D-manno-octulosonic acid transferase</fullName>
    </alternativeName>
</protein>
<keyword evidence="4" id="KW-0812">Transmembrane</keyword>
<evidence type="ECO:0000313" key="7">
    <source>
        <dbReference type="Proteomes" id="UP001321582"/>
    </source>
</evidence>
<dbReference type="Gene3D" id="3.40.50.11720">
    <property type="entry name" value="3-Deoxy-D-manno-octulosonic-acid transferase, N-terminal domain"/>
    <property type="match status" value="1"/>
</dbReference>
<dbReference type="InterPro" id="IPR039901">
    <property type="entry name" value="Kdotransferase"/>
</dbReference>
<keyword evidence="7" id="KW-1185">Reference proteome</keyword>
<dbReference type="Gene3D" id="3.40.50.2000">
    <property type="entry name" value="Glycogen Phosphorylase B"/>
    <property type="match status" value="1"/>
</dbReference>
<comment type="pathway">
    <text evidence="4">Bacterial outer membrane biogenesis; LPS core biosynthesis.</text>
</comment>
<feature type="site" description="Transition state stabilizer" evidence="3">
    <location>
        <position position="121"/>
    </location>
</feature>
<comment type="function">
    <text evidence="4">Involved in lipopolysaccharide (LPS) biosynthesis. Catalyzes the transfer of 3-deoxy-D-manno-octulosonate (Kdo) residue(s) from CMP-Kdo to lipid IV(A), the tetraacyldisaccharide-1,4'-bisphosphate precursor of lipid A.</text>
</comment>
<evidence type="ECO:0000256" key="2">
    <source>
        <dbReference type="PIRSR" id="PIRSR639901-1"/>
    </source>
</evidence>
<dbReference type="AlphaFoldDB" id="A0AAU9DR32"/>
<evidence type="ECO:0000313" key="6">
    <source>
        <dbReference type="EMBL" id="BDU50998.1"/>
    </source>
</evidence>
<evidence type="ECO:0000259" key="5">
    <source>
        <dbReference type="Pfam" id="PF04413"/>
    </source>
</evidence>
<dbReference type="EC" id="2.4.99.12" evidence="4"/>
<comment type="subcellular location">
    <subcellularLocation>
        <location evidence="4">Cell membrane</location>
    </subcellularLocation>
</comment>
<dbReference type="GO" id="GO:0009245">
    <property type="term" value="P:lipid A biosynthetic process"/>
    <property type="evidence" value="ECO:0007669"/>
    <property type="project" value="TreeGrafter"/>
</dbReference>
<dbReference type="RefSeq" id="WP_307903844.1">
    <property type="nucleotide sequence ID" value="NZ_AP027059.1"/>
</dbReference>
<keyword evidence="4" id="KW-1133">Transmembrane helix</keyword>
<proteinExistence type="inferred from homology"/>
<dbReference type="InterPro" id="IPR007507">
    <property type="entry name" value="Glycos_transf_N"/>
</dbReference>
<feature type="transmembrane region" description="Helical" evidence="4">
    <location>
        <begin position="6"/>
        <end position="24"/>
    </location>
</feature>
<keyword evidence="1 4" id="KW-0808">Transferase</keyword>
<dbReference type="GO" id="GO:0043842">
    <property type="term" value="F:Kdo transferase activity"/>
    <property type="evidence" value="ECO:0007669"/>
    <property type="project" value="UniProtKB-EC"/>
</dbReference>
<name>A0AAU9DR32_9FUSO</name>
<keyword evidence="4" id="KW-0472">Membrane</keyword>
<dbReference type="PANTHER" id="PTHR42755">
    <property type="entry name" value="3-DEOXY-MANNO-OCTULOSONATE CYTIDYLYLTRANSFERASE"/>
    <property type="match status" value="1"/>
</dbReference>
<accession>A0AAU9DR32</accession>
<keyword evidence="4" id="KW-1003">Cell membrane</keyword>
<dbReference type="GO" id="GO:0009244">
    <property type="term" value="P:lipopolysaccharide core region biosynthetic process"/>
    <property type="evidence" value="ECO:0007669"/>
    <property type="project" value="UniProtKB-UniRule"/>
</dbReference>
<sequence length="405" mass="47775">MIYIYNILRVILILIGYLFNPDFFKKRVKENFDDLMSDDYIWIHMSSVGEVNLSEPLINKFLSDTDYKILLTIFTDTGMEMAKKKYLKNKRVVIKYFPLDNVKTIKKILNKINVKLVVLIETEIWFNLIDIVYKKTKIVLVNGRISDKSYKRYLKIKLLLKNRLNKITLLMMQTKLDSSRIEELGADSKNIKTIGNIKFNIDLEKYNENVIKEIKEKFKLKDRKNFVCGSTHDTEEEIILDIYKELKNTTVFLVPRHIDRCEKIEKELLKNFNYVKYSDSKVVKTPDIILVDKIGELRKLYQLADITFVGGTLTNVGGHSLLEPLFYRKTPIFGKYIQNVKEIALEIEKRGIGYMVKNKDEFKEKIDEITNENIEKNIKKDEIDIFFKENSENLKNVYNNLIDII</sequence>
<dbReference type="GO" id="GO:0005886">
    <property type="term" value="C:plasma membrane"/>
    <property type="evidence" value="ECO:0007669"/>
    <property type="project" value="UniProtKB-SubCell"/>
</dbReference>
<organism evidence="6 7">
    <name type="scientific">Haliovirga abyssi</name>
    <dbReference type="NCBI Taxonomy" id="2996794"/>
    <lineage>
        <taxon>Bacteria</taxon>
        <taxon>Fusobacteriati</taxon>
        <taxon>Fusobacteriota</taxon>
        <taxon>Fusobacteriia</taxon>
        <taxon>Fusobacteriales</taxon>
        <taxon>Haliovirgaceae</taxon>
        <taxon>Haliovirga</taxon>
    </lineage>
</organism>
<dbReference type="PANTHER" id="PTHR42755:SF1">
    <property type="entry name" value="3-DEOXY-D-MANNO-OCTULOSONIC ACID TRANSFERASE, MITOCHONDRIAL-RELATED"/>
    <property type="match status" value="1"/>
</dbReference>
<feature type="active site" description="Proton acceptor" evidence="2">
    <location>
        <position position="50"/>
    </location>
</feature>
<keyword evidence="4" id="KW-0448">Lipopolysaccharide biosynthesis</keyword>
<comment type="catalytic activity">
    <reaction evidence="4">
        <text>lipid IVA (E. coli) + CMP-3-deoxy-beta-D-manno-octulosonate = alpha-Kdo-(2-&gt;6)-lipid IVA (E. coli) + CMP + H(+)</text>
        <dbReference type="Rhea" id="RHEA:28066"/>
        <dbReference type="ChEBI" id="CHEBI:15378"/>
        <dbReference type="ChEBI" id="CHEBI:58603"/>
        <dbReference type="ChEBI" id="CHEBI:60364"/>
        <dbReference type="ChEBI" id="CHEBI:60377"/>
        <dbReference type="ChEBI" id="CHEBI:85987"/>
        <dbReference type="EC" id="2.4.99.12"/>
    </reaction>
</comment>
<gene>
    <name evidence="6" type="ORF">HLVA_15670</name>
</gene>
<feature type="site" description="Transition state stabilizer" evidence="3">
    <location>
        <position position="198"/>
    </location>
</feature>
<evidence type="ECO:0000256" key="4">
    <source>
        <dbReference type="RuleBase" id="RU365103"/>
    </source>
</evidence>